<evidence type="ECO:0000256" key="1">
    <source>
        <dbReference type="SAM" id="MobiDB-lite"/>
    </source>
</evidence>
<dbReference type="Proteomes" id="UP000026960">
    <property type="component" value="Chromosome 5"/>
</dbReference>
<dbReference type="AlphaFoldDB" id="A0A0D3G3U9"/>
<reference evidence="2" key="2">
    <citation type="submission" date="2015-03" db="UniProtKB">
        <authorList>
            <consortium name="EnsemblPlants"/>
        </authorList>
    </citation>
    <scope>IDENTIFICATION</scope>
</reference>
<evidence type="ECO:0000313" key="2">
    <source>
        <dbReference type="EnsemblPlants" id="OBART05G05180.1"/>
    </source>
</evidence>
<dbReference type="eggNOG" id="ENOG502R784">
    <property type="taxonomic scope" value="Eukaryota"/>
</dbReference>
<dbReference type="HOGENOM" id="CLU_593648_0_0_1"/>
<accession>A0A0D3G3U9</accession>
<protein>
    <submittedName>
        <fullName evidence="2">Uncharacterized protein</fullName>
    </submittedName>
</protein>
<proteinExistence type="predicted"/>
<evidence type="ECO:0000313" key="3">
    <source>
        <dbReference type="Proteomes" id="UP000026960"/>
    </source>
</evidence>
<feature type="compositionally biased region" description="Low complexity" evidence="1">
    <location>
        <begin position="320"/>
        <end position="334"/>
    </location>
</feature>
<dbReference type="Gramene" id="OBART05G05180.1">
    <property type="protein sequence ID" value="OBART05G05180.1"/>
    <property type="gene ID" value="OBART05G05180"/>
</dbReference>
<dbReference type="EnsemblPlants" id="OBART05G05180.1">
    <property type="protein sequence ID" value="OBART05G05180.1"/>
    <property type="gene ID" value="OBART05G05180"/>
</dbReference>
<name>A0A0D3G3U9_9ORYZ</name>
<sequence length="461" mass="47944">MPPGDGGGGGSTTTMSLLRATCQTMSARSRADDPPSAIAALASAASSLALPRLAAAAAPSPISSSTALATSPLRTCTGEFTASTCVTGTFTPARTPAPSTSTARHSLRNWSPKCGHVRSGTPWESDSTVEFQPQWVRKPPTAGCDRMVTCGAHPRMTSPRSATTRASRPAAAAASASVSLVTQMNGRCDASRPAASSAACEHGRRWARVEPRDDARGVDGGAVAARRRGLGVGVEQAKRANRPHVPGAAAEHLRVAADERVLEGGAGVEHQPVGGGLGVERVLPVALQPGPVEEPQRRRPVRRHGARRRQVRHVERLKLSHPAASPSAGPGNSSTETSTARPERAACATAARWRAAMTGVSTTVTRATPPPWPAMRRAMSIIGMTCPCAGSGTSTKWRGAAAMATLSSELAGFRDFMGGEDGDESAMNRKRTGGEIGDDLTAMATATATWIRRRRRGHGCK</sequence>
<keyword evidence="3" id="KW-1185">Reference proteome</keyword>
<dbReference type="PaxDb" id="65489-OBART05G05180.1"/>
<reference evidence="2" key="1">
    <citation type="journal article" date="2009" name="Rice">
        <title>De Novo Next Generation Sequencing of Plant Genomes.</title>
        <authorList>
            <person name="Rounsley S."/>
            <person name="Marri P.R."/>
            <person name="Yu Y."/>
            <person name="He R."/>
            <person name="Sisneros N."/>
            <person name="Goicoechea J.L."/>
            <person name="Lee S.J."/>
            <person name="Angelova A."/>
            <person name="Kudrna D."/>
            <person name="Luo M."/>
            <person name="Affourtit J."/>
            <person name="Desany B."/>
            <person name="Knight J."/>
            <person name="Niazi F."/>
            <person name="Egholm M."/>
            <person name="Wing R.A."/>
        </authorList>
    </citation>
    <scope>NUCLEOTIDE SEQUENCE [LARGE SCALE GENOMIC DNA]</scope>
    <source>
        <strain evidence="2">cv. IRGC 105608</strain>
    </source>
</reference>
<feature type="region of interest" description="Disordered" evidence="1">
    <location>
        <begin position="288"/>
        <end position="347"/>
    </location>
</feature>
<feature type="compositionally biased region" description="Basic residues" evidence="1">
    <location>
        <begin position="298"/>
        <end position="311"/>
    </location>
</feature>
<organism evidence="2">
    <name type="scientific">Oryza barthii</name>
    <dbReference type="NCBI Taxonomy" id="65489"/>
    <lineage>
        <taxon>Eukaryota</taxon>
        <taxon>Viridiplantae</taxon>
        <taxon>Streptophyta</taxon>
        <taxon>Embryophyta</taxon>
        <taxon>Tracheophyta</taxon>
        <taxon>Spermatophyta</taxon>
        <taxon>Magnoliopsida</taxon>
        <taxon>Liliopsida</taxon>
        <taxon>Poales</taxon>
        <taxon>Poaceae</taxon>
        <taxon>BOP clade</taxon>
        <taxon>Oryzoideae</taxon>
        <taxon>Oryzeae</taxon>
        <taxon>Oryzinae</taxon>
        <taxon>Oryza</taxon>
    </lineage>
</organism>